<protein>
    <submittedName>
        <fullName evidence="1">Uncharacterized protein</fullName>
    </submittedName>
</protein>
<evidence type="ECO:0000313" key="1">
    <source>
        <dbReference type="EMBL" id="GAG09012.1"/>
    </source>
</evidence>
<sequence length="90" mass="9731">VGSRDHKRLWARGEVESVVAFGQPEDGSAGGPMGAEQHDVFPVELGYGGVVHGFDGIGYIGWGEDRIIFMPPYDGSSHGVYPATRWSRVI</sequence>
<name>X0VCP2_9ZZZZ</name>
<accession>X0VCP2</accession>
<feature type="non-terminal residue" evidence="1">
    <location>
        <position position="1"/>
    </location>
</feature>
<comment type="caution">
    <text evidence="1">The sequence shown here is derived from an EMBL/GenBank/DDBJ whole genome shotgun (WGS) entry which is preliminary data.</text>
</comment>
<organism evidence="1">
    <name type="scientific">marine sediment metagenome</name>
    <dbReference type="NCBI Taxonomy" id="412755"/>
    <lineage>
        <taxon>unclassified sequences</taxon>
        <taxon>metagenomes</taxon>
        <taxon>ecological metagenomes</taxon>
    </lineage>
</organism>
<gene>
    <name evidence="1" type="ORF">S01H1_38937</name>
</gene>
<dbReference type="EMBL" id="BARS01024533">
    <property type="protein sequence ID" value="GAG09012.1"/>
    <property type="molecule type" value="Genomic_DNA"/>
</dbReference>
<proteinExistence type="predicted"/>
<dbReference type="AlphaFoldDB" id="X0VCP2"/>
<reference evidence="1" key="1">
    <citation type="journal article" date="2014" name="Front. Microbiol.">
        <title>High frequency of phylogenetically diverse reductive dehalogenase-homologous genes in deep subseafloor sedimentary metagenomes.</title>
        <authorList>
            <person name="Kawai M."/>
            <person name="Futagami T."/>
            <person name="Toyoda A."/>
            <person name="Takaki Y."/>
            <person name="Nishi S."/>
            <person name="Hori S."/>
            <person name="Arai W."/>
            <person name="Tsubouchi T."/>
            <person name="Morono Y."/>
            <person name="Uchiyama I."/>
            <person name="Ito T."/>
            <person name="Fujiyama A."/>
            <person name="Inagaki F."/>
            <person name="Takami H."/>
        </authorList>
    </citation>
    <scope>NUCLEOTIDE SEQUENCE</scope>
    <source>
        <strain evidence="1">Expedition CK06-06</strain>
    </source>
</reference>